<dbReference type="PANTHER" id="PTHR43737">
    <property type="entry name" value="BLL7424 PROTEIN"/>
    <property type="match status" value="1"/>
</dbReference>
<protein>
    <recommendedName>
        <fullName evidence="3">Tat pathway signal sequence domain protein</fullName>
    </recommendedName>
</protein>
<dbReference type="STRING" id="887898.HMPREF0551_0195"/>
<organism evidence="1 2">
    <name type="scientific">Lautropia mirabilis ATCC 51599</name>
    <dbReference type="NCBI Taxonomy" id="887898"/>
    <lineage>
        <taxon>Bacteria</taxon>
        <taxon>Pseudomonadati</taxon>
        <taxon>Pseudomonadota</taxon>
        <taxon>Betaproteobacteria</taxon>
        <taxon>Burkholderiales</taxon>
        <taxon>Burkholderiaceae</taxon>
        <taxon>Lautropia</taxon>
    </lineage>
</organism>
<sequence>MSHDHSHDHDHGGTDQGRRQLLKSGLGLALTASGGFALDLANMGAAAAQSASSDDYKALICLFMYGGNDQANTVVATNGGSWDRYQTLRGGSIGLPEPGSAGGLLPISPDNLAAFGNRGLTLGLHPALVQTRELFNQKKLAVVANVGPLIEPITPDEYRRLLRRFPDRLFSHNDQQSTWQTFSPEGSRSGWGGNLVGKLINVSDPTMSSFSAIYTGSSAAAWLRGDGVSPYSVPLAGPIGVTLAYRHLGGVQNGGEPLRKILRMDNKDPNLLVQTYQQLYKRTLDNQGTMSDSLIDENDSRLLAVPNLRGGNNPNPLIKQLRTVSRIIASQQRLGVRRQVFFISLSGFDTHSGQRGIQSRLLEQVDQTLAHFVEQMKILGMENQVTLFTASDFGRSMLTNGSGSDHGWGSHHFVVGGAVQGGRLYGQFPAFGRDVGQDVNGRLVPRYSVEQYAAALGRWFGLSDGQLLEALPNLRNFDARALTFMRA</sequence>
<dbReference type="PANTHER" id="PTHR43737:SF1">
    <property type="entry name" value="DUF1501 DOMAIN-CONTAINING PROTEIN"/>
    <property type="match status" value="1"/>
</dbReference>
<proteinExistence type="predicted"/>
<dbReference type="EMBL" id="AEQP01000001">
    <property type="protein sequence ID" value="EFV96012.1"/>
    <property type="molecule type" value="Genomic_DNA"/>
</dbReference>
<reference evidence="1 2" key="1">
    <citation type="submission" date="2010-12" db="EMBL/GenBank/DDBJ databases">
        <authorList>
            <person name="Muzny D."/>
            <person name="Qin X."/>
            <person name="Deng J."/>
            <person name="Jiang H."/>
            <person name="Liu Y."/>
            <person name="Qu J."/>
            <person name="Song X.-Z."/>
            <person name="Zhang L."/>
            <person name="Thornton R."/>
            <person name="Coyle M."/>
            <person name="Francisco L."/>
            <person name="Jackson L."/>
            <person name="Javaid M."/>
            <person name="Korchina V."/>
            <person name="Kovar C."/>
            <person name="Mata R."/>
            <person name="Mathew T."/>
            <person name="Ngo R."/>
            <person name="Nguyen L."/>
            <person name="Nguyen N."/>
            <person name="Okwuonu G."/>
            <person name="Ongeri F."/>
            <person name="Pham C."/>
            <person name="Simmons D."/>
            <person name="Wilczek-Boney K."/>
            <person name="Hale W."/>
            <person name="Jakkamsetti A."/>
            <person name="Pham P."/>
            <person name="Ruth R."/>
            <person name="San Lucas F."/>
            <person name="Warren J."/>
            <person name="Zhang J."/>
            <person name="Zhao Z."/>
            <person name="Zhou C."/>
            <person name="Zhu D."/>
            <person name="Lee S."/>
            <person name="Bess C."/>
            <person name="Blankenburg K."/>
            <person name="Forbes L."/>
            <person name="Fu Q."/>
            <person name="Gubbala S."/>
            <person name="Hirani K."/>
            <person name="Jayaseelan J.C."/>
            <person name="Lara F."/>
            <person name="Munidasa M."/>
            <person name="Palculict T."/>
            <person name="Patil S."/>
            <person name="Pu L.-L."/>
            <person name="Saada N."/>
            <person name="Tang L."/>
            <person name="Weissenberger G."/>
            <person name="Zhu Y."/>
            <person name="Hemphill L."/>
            <person name="Shang Y."/>
            <person name="Youmans B."/>
            <person name="Ayvaz T."/>
            <person name="Ross M."/>
            <person name="Santibanez J."/>
            <person name="Aqrawi P."/>
            <person name="Gross S."/>
            <person name="Joshi V."/>
            <person name="Fowler G."/>
            <person name="Nazareth L."/>
            <person name="Reid J."/>
            <person name="Worley K."/>
            <person name="Petrosino J."/>
            <person name="Highlander S."/>
            <person name="Gibbs R."/>
        </authorList>
    </citation>
    <scope>NUCLEOTIDE SEQUENCE [LARGE SCALE GENOMIC DNA]</scope>
    <source>
        <strain evidence="1 2">ATCC 51599</strain>
    </source>
</reference>
<dbReference type="RefSeq" id="WP_005671964.1">
    <property type="nucleotide sequence ID" value="NZ_CP146288.1"/>
</dbReference>
<comment type="caution">
    <text evidence="1">The sequence shown here is derived from an EMBL/GenBank/DDBJ whole genome shotgun (WGS) entry which is preliminary data.</text>
</comment>
<dbReference type="InterPro" id="IPR010869">
    <property type="entry name" value="DUF1501"/>
</dbReference>
<dbReference type="PROSITE" id="PS51318">
    <property type="entry name" value="TAT"/>
    <property type="match status" value="1"/>
</dbReference>
<dbReference type="HOGENOM" id="CLU_032896_1_0_4"/>
<dbReference type="Proteomes" id="UP000011021">
    <property type="component" value="Unassembled WGS sequence"/>
</dbReference>
<dbReference type="eggNOG" id="COG4102">
    <property type="taxonomic scope" value="Bacteria"/>
</dbReference>
<dbReference type="Pfam" id="PF07394">
    <property type="entry name" value="DUF1501"/>
    <property type="match status" value="1"/>
</dbReference>
<evidence type="ECO:0000313" key="2">
    <source>
        <dbReference type="Proteomes" id="UP000011021"/>
    </source>
</evidence>
<dbReference type="AlphaFoldDB" id="E7RUM9"/>
<keyword evidence="2" id="KW-1185">Reference proteome</keyword>
<dbReference type="InterPro" id="IPR006311">
    <property type="entry name" value="TAT_signal"/>
</dbReference>
<gene>
    <name evidence="1" type="ORF">HMPREF0551_0195</name>
</gene>
<evidence type="ECO:0008006" key="3">
    <source>
        <dbReference type="Google" id="ProtNLM"/>
    </source>
</evidence>
<accession>E7RUM9</accession>
<evidence type="ECO:0000313" key="1">
    <source>
        <dbReference type="EMBL" id="EFV96012.1"/>
    </source>
</evidence>
<name>E7RUM9_9BURK</name>